<evidence type="ECO:0000256" key="3">
    <source>
        <dbReference type="ARBA" id="ARBA00010535"/>
    </source>
</evidence>
<evidence type="ECO:0000256" key="5">
    <source>
        <dbReference type="ARBA" id="ARBA00022448"/>
    </source>
</evidence>
<dbReference type="HAMAP" id="MF_01350">
    <property type="entry name" value="NDH1_NuoH"/>
    <property type="match status" value="1"/>
</dbReference>
<dbReference type="GO" id="GO:0008137">
    <property type="term" value="F:NADH dehydrogenase (ubiquinone) activity"/>
    <property type="evidence" value="ECO:0007669"/>
    <property type="project" value="UniProtKB-EC"/>
</dbReference>
<dbReference type="PROSITE" id="PS00668">
    <property type="entry name" value="COMPLEX1_ND1_2"/>
    <property type="match status" value="1"/>
</dbReference>
<organism evidence="13">
    <name type="scientific">Quadristernoseta cf. intermedia XFX-2019</name>
    <dbReference type="NCBI Taxonomy" id="2695871"/>
    <lineage>
        <taxon>Eukaryota</taxon>
        <taxon>Metazoa</taxon>
        <taxon>Ecdysozoa</taxon>
        <taxon>Arthropoda</taxon>
        <taxon>Chelicerata</taxon>
        <taxon>Arachnida</taxon>
        <taxon>Acari</taxon>
        <taxon>Parasitiformes</taxon>
        <taxon>Mesostigmata</taxon>
        <taxon>Antennophorina</taxon>
        <taxon>Celaenopsoidea</taxon>
        <taxon>Diplogyniidae</taxon>
        <taxon>Quadristernoseta</taxon>
    </lineage>
</organism>
<dbReference type="EMBL" id="MK270521">
    <property type="protein sequence ID" value="QHQ98469.1"/>
    <property type="molecule type" value="Genomic_DNA"/>
</dbReference>
<evidence type="ECO:0000256" key="9">
    <source>
        <dbReference type="ARBA" id="ARBA00023136"/>
    </source>
</evidence>
<comment type="catalytic activity">
    <reaction evidence="11">
        <text>a ubiquinone + NADH + 5 H(+)(in) = a ubiquinol + NAD(+) + 4 H(+)(out)</text>
        <dbReference type="Rhea" id="RHEA:29091"/>
        <dbReference type="Rhea" id="RHEA-COMP:9565"/>
        <dbReference type="Rhea" id="RHEA-COMP:9566"/>
        <dbReference type="ChEBI" id="CHEBI:15378"/>
        <dbReference type="ChEBI" id="CHEBI:16389"/>
        <dbReference type="ChEBI" id="CHEBI:17976"/>
        <dbReference type="ChEBI" id="CHEBI:57540"/>
        <dbReference type="ChEBI" id="CHEBI:57945"/>
        <dbReference type="EC" id="7.1.1.2"/>
    </reaction>
</comment>
<feature type="transmembrane region" description="Helical" evidence="12">
    <location>
        <begin position="171"/>
        <end position="190"/>
    </location>
</feature>
<dbReference type="GO" id="GO:0009060">
    <property type="term" value="P:aerobic respiration"/>
    <property type="evidence" value="ECO:0007669"/>
    <property type="project" value="TreeGrafter"/>
</dbReference>
<protein>
    <recommendedName>
        <fullName evidence="4 11">NADH-ubiquinone oxidoreductase chain 1</fullName>
        <ecNumber evidence="11">7.1.1.2</ecNumber>
    </recommendedName>
</protein>
<evidence type="ECO:0000256" key="4">
    <source>
        <dbReference type="ARBA" id="ARBA00021009"/>
    </source>
</evidence>
<feature type="transmembrane region" description="Helical" evidence="12">
    <location>
        <begin position="278"/>
        <end position="299"/>
    </location>
</feature>
<comment type="similarity">
    <text evidence="3 10">Belongs to the complex I subunit 1 family.</text>
</comment>
<dbReference type="PANTHER" id="PTHR11432:SF3">
    <property type="entry name" value="NADH-UBIQUINONE OXIDOREDUCTASE CHAIN 1"/>
    <property type="match status" value="1"/>
</dbReference>
<dbReference type="GO" id="GO:0003954">
    <property type="term" value="F:NADH dehydrogenase activity"/>
    <property type="evidence" value="ECO:0007669"/>
    <property type="project" value="TreeGrafter"/>
</dbReference>
<evidence type="ECO:0000256" key="8">
    <source>
        <dbReference type="ARBA" id="ARBA00023075"/>
    </source>
</evidence>
<feature type="transmembrane region" description="Helical" evidence="12">
    <location>
        <begin position="68"/>
        <end position="89"/>
    </location>
</feature>
<geneLocation type="mitochondrion" evidence="13"/>
<dbReference type="AlphaFoldDB" id="A0A6B9WCC8"/>
<evidence type="ECO:0000256" key="10">
    <source>
        <dbReference type="RuleBase" id="RU000471"/>
    </source>
</evidence>
<keyword evidence="9 12" id="KW-0472">Membrane</keyword>
<dbReference type="InterPro" id="IPR001694">
    <property type="entry name" value="NADH_UbQ_OxRdtase_su1/FPO"/>
</dbReference>
<keyword evidence="11 13" id="KW-0496">Mitochondrion</keyword>
<evidence type="ECO:0000313" key="13">
    <source>
        <dbReference type="EMBL" id="QHQ98469.1"/>
    </source>
</evidence>
<feature type="transmembrane region" description="Helical" evidence="12">
    <location>
        <begin position="6"/>
        <end position="23"/>
    </location>
</feature>
<comment type="function">
    <text evidence="1">Core subunit of the mitochondrial membrane respiratory chain NADH dehydrogenase (Complex I) that is believed to belong to the minimal assembly required for catalysis. Complex I functions in the transfer of electrons from NADH to the respiratory chain. The immediate electron acceptor for the enzyme is believed to be ubiquinone.</text>
</comment>
<dbReference type="Pfam" id="PF00146">
    <property type="entry name" value="NADHdh"/>
    <property type="match status" value="1"/>
</dbReference>
<keyword evidence="5" id="KW-0813">Transport</keyword>
<evidence type="ECO:0000256" key="12">
    <source>
        <dbReference type="SAM" id="Phobius"/>
    </source>
</evidence>
<proteinExistence type="inferred from homology"/>
<keyword evidence="7 12" id="KW-1133">Transmembrane helix</keyword>
<keyword evidence="10" id="KW-0520">NAD</keyword>
<reference evidence="13" key="1">
    <citation type="journal article" date="2019" name="Zool. Scr.">
        <title>Mitochondrial genome reorganization characterizes various lineages of mesostigmatid mites (Acari: Parasitiformes).</title>
        <authorList>
            <person name="Li W.-N."/>
            <person name="Shao R."/>
            <person name="Zhang Q."/>
            <person name="Deng W."/>
            <person name="Xue X.-F."/>
        </authorList>
    </citation>
    <scope>NUCLEOTIDE SEQUENCE</scope>
</reference>
<sequence>MMEFIYMLLMVCVMVSVAFITLLERSILGYMHLRKGPNKVGSMGILQPFADALKLFLKSMTHMSYLNMFLYMISPFLSLVFMLLFWYSYVSCSVNLLDFTMVYIMCISGLSVYPILLGGWSSNSKYSLLGAYRGFAQIISYEVGFAFIVMGVFLLTSSYNFKGVLFLQEGVWMGFGLFPLFMIWLVTILAETNRAPFDFAEAESELVSGFNVEYSGGMFAVFFLAEYGNIIFMSYITSMMFLGGEGYFMSKVMIIMVFFLWVRGTLVRFRYDGLMMIAWKVILPSSIFGFILLLCVKFLG</sequence>
<evidence type="ECO:0000256" key="2">
    <source>
        <dbReference type="ARBA" id="ARBA00004225"/>
    </source>
</evidence>
<feature type="transmembrane region" description="Helical" evidence="12">
    <location>
        <begin position="141"/>
        <end position="159"/>
    </location>
</feature>
<feature type="transmembrane region" description="Helical" evidence="12">
    <location>
        <begin position="101"/>
        <end position="120"/>
    </location>
</feature>
<evidence type="ECO:0000256" key="1">
    <source>
        <dbReference type="ARBA" id="ARBA00003257"/>
    </source>
</evidence>
<comment type="subcellular location">
    <subcellularLocation>
        <location evidence="10">Mitochondrion inner membrane</location>
        <topology evidence="10">Multi-pass membrane protein</topology>
    </subcellularLocation>
    <subcellularLocation>
        <location evidence="2">Mitochondrion membrane</location>
        <topology evidence="2">Multi-pass membrane protein</topology>
    </subcellularLocation>
</comment>
<feature type="transmembrane region" description="Helical" evidence="12">
    <location>
        <begin position="219"/>
        <end position="242"/>
    </location>
</feature>
<dbReference type="EC" id="7.1.1.2" evidence="11"/>
<dbReference type="GO" id="GO:0005743">
    <property type="term" value="C:mitochondrial inner membrane"/>
    <property type="evidence" value="ECO:0007669"/>
    <property type="project" value="UniProtKB-SubCell"/>
</dbReference>
<keyword evidence="8 11" id="KW-0830">Ubiquinone</keyword>
<evidence type="ECO:0000256" key="7">
    <source>
        <dbReference type="ARBA" id="ARBA00022989"/>
    </source>
</evidence>
<accession>A0A6B9WCC8</accession>
<feature type="transmembrane region" description="Helical" evidence="12">
    <location>
        <begin position="248"/>
        <end position="266"/>
    </location>
</feature>
<dbReference type="PANTHER" id="PTHR11432">
    <property type="entry name" value="NADH DEHYDROGENASE SUBUNIT 1"/>
    <property type="match status" value="1"/>
</dbReference>
<evidence type="ECO:0000256" key="11">
    <source>
        <dbReference type="RuleBase" id="RU000473"/>
    </source>
</evidence>
<keyword evidence="6 10" id="KW-0812">Transmembrane</keyword>
<gene>
    <name evidence="13" type="primary">nad1</name>
</gene>
<dbReference type="InterPro" id="IPR018086">
    <property type="entry name" value="NADH_UbQ_OxRdtase_su1_CS"/>
</dbReference>
<evidence type="ECO:0000256" key="6">
    <source>
        <dbReference type="ARBA" id="ARBA00022692"/>
    </source>
</evidence>
<name>A0A6B9WCC8_9ACAR</name>